<keyword evidence="2" id="KW-0560">Oxidoreductase</keyword>
<evidence type="ECO:0000256" key="2">
    <source>
        <dbReference type="ARBA" id="ARBA00023002"/>
    </source>
</evidence>
<dbReference type="InterPro" id="IPR020904">
    <property type="entry name" value="Sc_DH/Rdtase_CS"/>
</dbReference>
<dbReference type="PROSITE" id="PS00061">
    <property type="entry name" value="ADH_SHORT"/>
    <property type="match status" value="1"/>
</dbReference>
<dbReference type="PRINTS" id="PR00081">
    <property type="entry name" value="GDHRDH"/>
</dbReference>
<reference evidence="3 4" key="1">
    <citation type="submission" date="2024-04" db="EMBL/GenBank/DDBJ databases">
        <title>Polymorphospora sp. isolated from Baiyangdian Lake in Xiong'an New Area.</title>
        <authorList>
            <person name="Zhang X."/>
            <person name="Liu J."/>
        </authorList>
    </citation>
    <scope>NUCLEOTIDE SEQUENCE [LARGE SCALE GENOMIC DNA]</scope>
    <source>
        <strain evidence="3 4">2-325</strain>
    </source>
</reference>
<accession>A0ABV5CL40</accession>
<sequence length="284" mass="29617">MIDPGVAGRVALVTGSNSPLGIGAAISRALADQGATIALAFQPTPAPGPAGADTDVPGPERYAAATASDGRTVLDEVRRTGVPAEIFVVDLADPAACVTLFDRVEAALGPVEILVNNAAHSAPDTFVPDRDQLFHRDSPVLDAASLDAHLAVNTRAPALLMAEFHRRHLERAADWGRIVNISTDAAPQFAGEVSYGASKYALESLSRSAAQELGPAGITVNTVAPGPIQSGWISDDMRELCAANPLRRIGEPADVADIVVFLASHQARWVSGQIIYAGGGKRMY</sequence>
<evidence type="ECO:0000313" key="4">
    <source>
        <dbReference type="Proteomes" id="UP001582793"/>
    </source>
</evidence>
<comment type="caution">
    <text evidence="3">The sequence shown here is derived from an EMBL/GenBank/DDBJ whole genome shotgun (WGS) entry which is preliminary data.</text>
</comment>
<proteinExistence type="inferred from homology"/>
<evidence type="ECO:0000313" key="3">
    <source>
        <dbReference type="EMBL" id="MFB6392725.1"/>
    </source>
</evidence>
<comment type="similarity">
    <text evidence="1">Belongs to the short-chain dehydrogenases/reductases (SDR) family.</text>
</comment>
<dbReference type="InterPro" id="IPR036291">
    <property type="entry name" value="NAD(P)-bd_dom_sf"/>
</dbReference>
<dbReference type="Gene3D" id="3.40.50.720">
    <property type="entry name" value="NAD(P)-binding Rossmann-like Domain"/>
    <property type="match status" value="1"/>
</dbReference>
<dbReference type="EMBL" id="JBCGDC010000012">
    <property type="protein sequence ID" value="MFB6392725.1"/>
    <property type="molecule type" value="Genomic_DNA"/>
</dbReference>
<evidence type="ECO:0000256" key="1">
    <source>
        <dbReference type="ARBA" id="ARBA00006484"/>
    </source>
</evidence>
<dbReference type="PANTHER" id="PTHR42760">
    <property type="entry name" value="SHORT-CHAIN DEHYDROGENASES/REDUCTASES FAMILY MEMBER"/>
    <property type="match status" value="1"/>
</dbReference>
<dbReference type="PRINTS" id="PR00080">
    <property type="entry name" value="SDRFAMILY"/>
</dbReference>
<dbReference type="RefSeq" id="WP_364217572.1">
    <property type="nucleotide sequence ID" value="NZ_JBCGDC010000012.1"/>
</dbReference>
<dbReference type="InterPro" id="IPR002347">
    <property type="entry name" value="SDR_fam"/>
</dbReference>
<gene>
    <name evidence="3" type="ORF">AAFH96_06335</name>
</gene>
<dbReference type="SUPFAM" id="SSF51735">
    <property type="entry name" value="NAD(P)-binding Rossmann-fold domains"/>
    <property type="match status" value="1"/>
</dbReference>
<dbReference type="Proteomes" id="UP001582793">
    <property type="component" value="Unassembled WGS sequence"/>
</dbReference>
<protein>
    <submittedName>
        <fullName evidence="3">SDR family oxidoreductase</fullName>
    </submittedName>
</protein>
<organism evidence="3 4">
    <name type="scientific">Polymorphospora lycopeni</name>
    <dbReference type="NCBI Taxonomy" id="3140240"/>
    <lineage>
        <taxon>Bacteria</taxon>
        <taxon>Bacillati</taxon>
        <taxon>Actinomycetota</taxon>
        <taxon>Actinomycetes</taxon>
        <taxon>Micromonosporales</taxon>
        <taxon>Micromonosporaceae</taxon>
        <taxon>Polymorphospora</taxon>
    </lineage>
</organism>
<name>A0ABV5CL40_9ACTN</name>
<keyword evidence="4" id="KW-1185">Reference proteome</keyword>
<dbReference type="Pfam" id="PF13561">
    <property type="entry name" value="adh_short_C2"/>
    <property type="match status" value="1"/>
</dbReference>
<dbReference type="PANTHER" id="PTHR42760:SF133">
    <property type="entry name" value="3-OXOACYL-[ACYL-CARRIER-PROTEIN] REDUCTASE"/>
    <property type="match status" value="1"/>
</dbReference>